<dbReference type="InterPro" id="IPR036388">
    <property type="entry name" value="WH-like_DNA-bd_sf"/>
</dbReference>
<sequence>MRPVKLAPAHPHGEALLRIPRRSVLTDDVYLQLKTLIMNNAIAPGIRINIEDIARQLEVSPTPVREALARLDSDGLVDKLPLKGYRTTPLLGELEVRELYELRLLLEPFAAGRAAVRITDEQATALREELATCPVAPRESRYEDYQPLTSHDTRLHELVLTIAGNSTVTDAFQRTHCHLHLFRLSYAGELGDTTLTEHGRIVDAVTSSDPIAAEAAMRAHLESSRDRMLTSFAAKPR</sequence>
<keyword evidence="3" id="KW-0804">Transcription</keyword>
<dbReference type="SMART" id="SM00345">
    <property type="entry name" value="HTH_GNTR"/>
    <property type="match status" value="1"/>
</dbReference>
<dbReference type="Gene3D" id="1.10.10.10">
    <property type="entry name" value="Winged helix-like DNA-binding domain superfamily/Winged helix DNA-binding domain"/>
    <property type="match status" value="1"/>
</dbReference>
<reference evidence="5 6" key="1">
    <citation type="submission" date="2019-02" db="EMBL/GenBank/DDBJ databases">
        <title>Sequencing the genomes of 1000 actinobacteria strains.</title>
        <authorList>
            <person name="Klenk H.-P."/>
        </authorList>
    </citation>
    <scope>NUCLEOTIDE SEQUENCE [LARGE SCALE GENOMIC DNA]</scope>
    <source>
        <strain evidence="5 6">DSM 18319</strain>
    </source>
</reference>
<dbReference type="Pfam" id="PF07729">
    <property type="entry name" value="FCD"/>
    <property type="match status" value="1"/>
</dbReference>
<dbReference type="InterPro" id="IPR000524">
    <property type="entry name" value="Tscrpt_reg_HTH_GntR"/>
</dbReference>
<dbReference type="EMBL" id="SHLC01000001">
    <property type="protein sequence ID" value="RZU67075.1"/>
    <property type="molecule type" value="Genomic_DNA"/>
</dbReference>
<proteinExistence type="predicted"/>
<dbReference type="InterPro" id="IPR011711">
    <property type="entry name" value="GntR_C"/>
</dbReference>
<organism evidence="5 6">
    <name type="scientific">Microterricola gilva</name>
    <dbReference type="NCBI Taxonomy" id="393267"/>
    <lineage>
        <taxon>Bacteria</taxon>
        <taxon>Bacillati</taxon>
        <taxon>Actinomycetota</taxon>
        <taxon>Actinomycetes</taxon>
        <taxon>Micrococcales</taxon>
        <taxon>Microbacteriaceae</taxon>
        <taxon>Microterricola</taxon>
    </lineage>
</organism>
<evidence type="ECO:0000313" key="6">
    <source>
        <dbReference type="Proteomes" id="UP000291483"/>
    </source>
</evidence>
<protein>
    <submittedName>
        <fullName evidence="5">GntR family transcriptional regulator</fullName>
    </submittedName>
</protein>
<dbReference type="SUPFAM" id="SSF48008">
    <property type="entry name" value="GntR ligand-binding domain-like"/>
    <property type="match status" value="1"/>
</dbReference>
<comment type="caution">
    <text evidence="5">The sequence shown here is derived from an EMBL/GenBank/DDBJ whole genome shotgun (WGS) entry which is preliminary data.</text>
</comment>
<keyword evidence="6" id="KW-1185">Reference proteome</keyword>
<dbReference type="PANTHER" id="PTHR43537">
    <property type="entry name" value="TRANSCRIPTIONAL REGULATOR, GNTR FAMILY"/>
    <property type="match status" value="1"/>
</dbReference>
<evidence type="ECO:0000256" key="2">
    <source>
        <dbReference type="ARBA" id="ARBA00023125"/>
    </source>
</evidence>
<accession>A0A4Q8ASD8</accession>
<dbReference type="Proteomes" id="UP000291483">
    <property type="component" value="Unassembled WGS sequence"/>
</dbReference>
<gene>
    <name evidence="5" type="ORF">EV379_3452</name>
</gene>
<evidence type="ECO:0000313" key="5">
    <source>
        <dbReference type="EMBL" id="RZU67075.1"/>
    </source>
</evidence>
<dbReference type="OrthoDB" id="3289286at2"/>
<dbReference type="SMART" id="SM00895">
    <property type="entry name" value="FCD"/>
    <property type="match status" value="1"/>
</dbReference>
<dbReference type="InterPro" id="IPR036390">
    <property type="entry name" value="WH_DNA-bd_sf"/>
</dbReference>
<dbReference type="GO" id="GO:0003677">
    <property type="term" value="F:DNA binding"/>
    <property type="evidence" value="ECO:0007669"/>
    <property type="project" value="UniProtKB-KW"/>
</dbReference>
<keyword evidence="1" id="KW-0805">Transcription regulation</keyword>
<dbReference type="GO" id="GO:0003700">
    <property type="term" value="F:DNA-binding transcription factor activity"/>
    <property type="evidence" value="ECO:0007669"/>
    <property type="project" value="InterPro"/>
</dbReference>
<dbReference type="Gene3D" id="1.20.120.530">
    <property type="entry name" value="GntR ligand-binding domain-like"/>
    <property type="match status" value="1"/>
</dbReference>
<dbReference type="PROSITE" id="PS50949">
    <property type="entry name" value="HTH_GNTR"/>
    <property type="match status" value="1"/>
</dbReference>
<dbReference type="InterPro" id="IPR008920">
    <property type="entry name" value="TF_FadR/GntR_C"/>
</dbReference>
<keyword evidence="2" id="KW-0238">DNA-binding</keyword>
<dbReference type="SUPFAM" id="SSF46785">
    <property type="entry name" value="Winged helix' DNA-binding domain"/>
    <property type="match status" value="1"/>
</dbReference>
<feature type="domain" description="HTH gntR-type" evidence="4">
    <location>
        <begin position="23"/>
        <end position="90"/>
    </location>
</feature>
<dbReference type="AlphaFoldDB" id="A0A4Q8ASD8"/>
<evidence type="ECO:0000256" key="3">
    <source>
        <dbReference type="ARBA" id="ARBA00023163"/>
    </source>
</evidence>
<dbReference type="Pfam" id="PF00392">
    <property type="entry name" value="GntR"/>
    <property type="match status" value="1"/>
</dbReference>
<evidence type="ECO:0000256" key="1">
    <source>
        <dbReference type="ARBA" id="ARBA00023015"/>
    </source>
</evidence>
<dbReference type="PANTHER" id="PTHR43537:SF24">
    <property type="entry name" value="GLUCONATE OPERON TRANSCRIPTIONAL REPRESSOR"/>
    <property type="match status" value="1"/>
</dbReference>
<evidence type="ECO:0000259" key="4">
    <source>
        <dbReference type="PROSITE" id="PS50949"/>
    </source>
</evidence>
<name>A0A4Q8ASD8_9MICO</name>